<dbReference type="InterPro" id="IPR029016">
    <property type="entry name" value="GAF-like_dom_sf"/>
</dbReference>
<accession>A0A1M7LCM6</accession>
<dbReference type="AlphaFoldDB" id="A0A1M7LCM6"/>
<keyword evidence="3" id="KW-0805">Transcription regulation</keyword>
<dbReference type="InterPro" id="IPR002197">
    <property type="entry name" value="HTH_Fis"/>
</dbReference>
<dbReference type="Proteomes" id="UP000184420">
    <property type="component" value="Unassembled WGS sequence"/>
</dbReference>
<dbReference type="EMBL" id="FRBL01000010">
    <property type="protein sequence ID" value="SHM75346.1"/>
    <property type="molecule type" value="Genomic_DNA"/>
</dbReference>
<dbReference type="SUPFAM" id="SSF46689">
    <property type="entry name" value="Homeodomain-like"/>
    <property type="match status" value="1"/>
</dbReference>
<dbReference type="OrthoDB" id="9782110at2"/>
<evidence type="ECO:0000313" key="7">
    <source>
        <dbReference type="EMBL" id="SHM75346.1"/>
    </source>
</evidence>
<evidence type="ECO:0000256" key="3">
    <source>
        <dbReference type="ARBA" id="ARBA00023015"/>
    </source>
</evidence>
<evidence type="ECO:0000256" key="2">
    <source>
        <dbReference type="ARBA" id="ARBA00022840"/>
    </source>
</evidence>
<dbReference type="SUPFAM" id="SSF52540">
    <property type="entry name" value="P-loop containing nucleoside triphosphate hydrolases"/>
    <property type="match status" value="1"/>
</dbReference>
<dbReference type="GO" id="GO:0043565">
    <property type="term" value="F:sequence-specific DNA binding"/>
    <property type="evidence" value="ECO:0007669"/>
    <property type="project" value="InterPro"/>
</dbReference>
<dbReference type="InterPro" id="IPR002078">
    <property type="entry name" value="Sigma_54_int"/>
</dbReference>
<dbReference type="Pfam" id="PF25601">
    <property type="entry name" value="AAA_lid_14"/>
    <property type="match status" value="1"/>
</dbReference>
<sequence>MKRNAKNDSAPAPSKAILEQERKVLLDLGNDITRIREKNDLITLFKNRIKGLFYFTHTIITLIDHKDETYWPFLLDNEGSPIRTHPRYKEMVQAHFSLNDPFIQAVLHSEEPVSFLLEDIMDEPKSPPFLRVNYEGGVREILMTRLMKEGKPMGFIHLYSDRTDSFTAELRGVMKGFAPQLSSAVSNIIKNEEILNKEKEKSFLLDFSSEIAAVRTKEDLTRALRSALRKLDQNSGFVIRRINEDKTTLSAYVYDLGTIKRDEKALQVLVKTKYPINDGLQNRVLNSAIPLLFNVEREIQRGITSSYLALWKKMGFRNFVGVRLRNGENNLGILLLDIQEIKIELLQGICSQISTALANIMANEQVSKKQEEQAFLLGFSSAITKVRTKADLQAAIFEVLAQTMNTQLAMIRVMESDGIHLNVFMYDASLFANAKVNFDKMSGNTITVHEQYTAQVLASKEGVVFNVQEELRNGSAYAKLWNTTGYKNMYGLPLRVGDKNIGSIWLLADSLGPLLLKGICSQIAIAVANILANEQLIAYKKQLEIENDYLKEQIKTIYNFSEIIGSGETMQEVYRLMGLVAESNTTVLILGETGTGKELIARAIHNSSPRKEHLMVKVNCAALPANLIESELFGHEKGAFTGAIDRRLGKFELAHNSTLFLDEIGELPLEAQAKLLRVIQERELERVGGKQVIKINVRLIAATNRNLEEEVKAGRFRADLYFRLNVFPISLPPLRERLEDIEALAYFFVKKYSRNTGRNIRKISPRVIQQLRSYTWPGNVRELEHLIERSVLLATDHTLNDVYIPRHTDSDKQEQAFLLNRTLEEVERAYIIETLKRCAGKISGVGSAAEVLDIPGNTLHSKMKKLNITKRDYFS</sequence>
<dbReference type="FunFam" id="3.40.50.300:FF:000006">
    <property type="entry name" value="DNA-binding transcriptional regulator NtrC"/>
    <property type="match status" value="1"/>
</dbReference>
<dbReference type="GO" id="GO:0005524">
    <property type="term" value="F:ATP binding"/>
    <property type="evidence" value="ECO:0007669"/>
    <property type="project" value="UniProtKB-KW"/>
</dbReference>
<dbReference type="SUPFAM" id="SSF55781">
    <property type="entry name" value="GAF domain-like"/>
    <property type="match status" value="3"/>
</dbReference>
<dbReference type="Pfam" id="PF00158">
    <property type="entry name" value="Sigma54_activat"/>
    <property type="match status" value="1"/>
</dbReference>
<dbReference type="STRING" id="1419482.SAMN05444266_110236"/>
<keyword evidence="4 7" id="KW-0238">DNA-binding</keyword>
<dbReference type="PROSITE" id="PS00688">
    <property type="entry name" value="SIGMA54_INTERACT_3"/>
    <property type="match status" value="1"/>
</dbReference>
<dbReference type="InterPro" id="IPR003593">
    <property type="entry name" value="AAA+_ATPase"/>
</dbReference>
<dbReference type="InterPro" id="IPR025662">
    <property type="entry name" value="Sigma_54_int_dom_ATP-bd_1"/>
</dbReference>
<dbReference type="InterPro" id="IPR009057">
    <property type="entry name" value="Homeodomain-like_sf"/>
</dbReference>
<dbReference type="InterPro" id="IPR027417">
    <property type="entry name" value="P-loop_NTPase"/>
</dbReference>
<organism evidence="7 8">
    <name type="scientific">Chitinophaga jiangningensis</name>
    <dbReference type="NCBI Taxonomy" id="1419482"/>
    <lineage>
        <taxon>Bacteria</taxon>
        <taxon>Pseudomonadati</taxon>
        <taxon>Bacteroidota</taxon>
        <taxon>Chitinophagia</taxon>
        <taxon>Chitinophagales</taxon>
        <taxon>Chitinophagaceae</taxon>
        <taxon>Chitinophaga</taxon>
    </lineage>
</organism>
<dbReference type="PROSITE" id="PS50045">
    <property type="entry name" value="SIGMA54_INTERACT_4"/>
    <property type="match status" value="1"/>
</dbReference>
<proteinExistence type="predicted"/>
<dbReference type="Gene3D" id="1.10.8.60">
    <property type="match status" value="1"/>
</dbReference>
<dbReference type="SMART" id="SM00065">
    <property type="entry name" value="GAF"/>
    <property type="match status" value="3"/>
</dbReference>
<dbReference type="PANTHER" id="PTHR32071">
    <property type="entry name" value="TRANSCRIPTIONAL REGULATORY PROTEIN"/>
    <property type="match status" value="1"/>
</dbReference>
<dbReference type="GO" id="GO:0006355">
    <property type="term" value="P:regulation of DNA-templated transcription"/>
    <property type="evidence" value="ECO:0007669"/>
    <property type="project" value="InterPro"/>
</dbReference>
<dbReference type="PROSITE" id="PS00675">
    <property type="entry name" value="SIGMA54_INTERACT_1"/>
    <property type="match status" value="1"/>
</dbReference>
<name>A0A1M7LCM6_9BACT</name>
<dbReference type="InterPro" id="IPR003018">
    <property type="entry name" value="GAF"/>
</dbReference>
<evidence type="ECO:0000256" key="4">
    <source>
        <dbReference type="ARBA" id="ARBA00023125"/>
    </source>
</evidence>
<protein>
    <submittedName>
        <fullName evidence="7">Transcriptional regulator containing GAF, AAA-type ATPase, and DNA-binding Fis domains</fullName>
    </submittedName>
</protein>
<dbReference type="Gene3D" id="3.30.450.40">
    <property type="match status" value="3"/>
</dbReference>
<dbReference type="RefSeq" id="WP_083550761.1">
    <property type="nucleotide sequence ID" value="NZ_FRBL01000010.1"/>
</dbReference>
<dbReference type="SMART" id="SM00382">
    <property type="entry name" value="AAA"/>
    <property type="match status" value="1"/>
</dbReference>
<evidence type="ECO:0000313" key="8">
    <source>
        <dbReference type="Proteomes" id="UP000184420"/>
    </source>
</evidence>
<keyword evidence="2" id="KW-0067">ATP-binding</keyword>
<keyword evidence="1" id="KW-0547">Nucleotide-binding</keyword>
<dbReference type="InterPro" id="IPR058031">
    <property type="entry name" value="AAA_lid_NorR"/>
</dbReference>
<dbReference type="InterPro" id="IPR025944">
    <property type="entry name" value="Sigma_54_int_dom_CS"/>
</dbReference>
<evidence type="ECO:0000256" key="1">
    <source>
        <dbReference type="ARBA" id="ARBA00022741"/>
    </source>
</evidence>
<dbReference type="CDD" id="cd00009">
    <property type="entry name" value="AAA"/>
    <property type="match status" value="1"/>
</dbReference>
<evidence type="ECO:0000259" key="6">
    <source>
        <dbReference type="PROSITE" id="PS50045"/>
    </source>
</evidence>
<feature type="domain" description="Sigma-54 factor interaction" evidence="6">
    <location>
        <begin position="563"/>
        <end position="792"/>
    </location>
</feature>
<keyword evidence="8" id="KW-1185">Reference proteome</keyword>
<keyword evidence="5" id="KW-0804">Transcription</keyword>
<dbReference type="PANTHER" id="PTHR32071:SF57">
    <property type="entry name" value="C4-DICARBOXYLATE TRANSPORT TRANSCRIPTIONAL REGULATORY PROTEIN DCTD"/>
    <property type="match status" value="1"/>
</dbReference>
<reference evidence="7 8" key="1">
    <citation type="submission" date="2016-11" db="EMBL/GenBank/DDBJ databases">
        <authorList>
            <person name="Jaros S."/>
            <person name="Januszkiewicz K."/>
            <person name="Wedrychowicz H."/>
        </authorList>
    </citation>
    <scope>NUCLEOTIDE SEQUENCE [LARGE SCALE GENOMIC DNA]</scope>
    <source>
        <strain evidence="7 8">DSM 27406</strain>
    </source>
</reference>
<dbReference type="Gene3D" id="3.40.50.300">
    <property type="entry name" value="P-loop containing nucleotide triphosphate hydrolases"/>
    <property type="match status" value="1"/>
</dbReference>
<gene>
    <name evidence="7" type="ORF">SAMN05444266_110236</name>
</gene>
<dbReference type="Gene3D" id="1.10.10.60">
    <property type="entry name" value="Homeodomain-like"/>
    <property type="match status" value="1"/>
</dbReference>
<evidence type="ECO:0000256" key="5">
    <source>
        <dbReference type="ARBA" id="ARBA00023163"/>
    </source>
</evidence>
<dbReference type="Pfam" id="PF02954">
    <property type="entry name" value="HTH_8"/>
    <property type="match status" value="1"/>
</dbReference>